<comment type="caution">
    <text evidence="3">The sequence shown here is derived from an EMBL/GenBank/DDBJ whole genome shotgun (WGS) entry which is preliminary data.</text>
</comment>
<keyword evidence="4" id="KW-1185">Reference proteome</keyword>
<evidence type="ECO:0000259" key="2">
    <source>
        <dbReference type="SMART" id="SM00954"/>
    </source>
</evidence>
<dbReference type="Pfam" id="PF04607">
    <property type="entry name" value="RelA_SpoT"/>
    <property type="match status" value="1"/>
</dbReference>
<dbReference type="GO" id="GO:0015970">
    <property type="term" value="P:guanosine tetraphosphate biosynthetic process"/>
    <property type="evidence" value="ECO:0007669"/>
    <property type="project" value="UniProtKB-UniPathway"/>
</dbReference>
<reference evidence="4" key="1">
    <citation type="submission" date="2018-09" db="EMBL/GenBank/DDBJ databases">
        <title>Draft Genome Sequence of Mediterraneibacter sp. KCTC 15684.</title>
        <authorList>
            <person name="Kim J.S."/>
            <person name="Han K.I."/>
            <person name="Suh M.K."/>
            <person name="Lee K.C."/>
            <person name="Eom M.K."/>
            <person name="Lee J.H."/>
            <person name="Park S.H."/>
            <person name="Kang S.W."/>
            <person name="Park J.E."/>
            <person name="Oh B.S."/>
            <person name="Yu S.Y."/>
            <person name="Choi S.H."/>
            <person name="Lee D.H."/>
            <person name="Yoon H."/>
            <person name="Kim B."/>
            <person name="Yang S.J."/>
            <person name="Lee J.S."/>
        </authorList>
    </citation>
    <scope>NUCLEOTIDE SEQUENCE [LARGE SCALE GENOMIC DNA]</scope>
    <source>
        <strain evidence="4">KCTC 15684</strain>
    </source>
</reference>
<evidence type="ECO:0000313" key="3">
    <source>
        <dbReference type="EMBL" id="GCA66427.1"/>
    </source>
</evidence>
<evidence type="ECO:0000313" key="4">
    <source>
        <dbReference type="Proteomes" id="UP000265643"/>
    </source>
</evidence>
<dbReference type="UniPathway" id="UPA00908">
    <property type="reaction ID" value="UER00884"/>
</dbReference>
<dbReference type="EMBL" id="BHGK01000001">
    <property type="protein sequence ID" value="GCA66427.1"/>
    <property type="molecule type" value="Genomic_DNA"/>
</dbReference>
<dbReference type="RefSeq" id="WP_119297672.1">
    <property type="nucleotide sequence ID" value="NZ_BHGK01000001.1"/>
</dbReference>
<accession>A0A391NZV7</accession>
<name>A0A391NZV7_9FIRM</name>
<protein>
    <submittedName>
        <fullName evidence="3">GTP pyrophosphokinase</fullName>
    </submittedName>
</protein>
<dbReference type="SUPFAM" id="SSF81301">
    <property type="entry name" value="Nucleotidyltransferase"/>
    <property type="match status" value="1"/>
</dbReference>
<comment type="pathway">
    <text evidence="1">Purine metabolism; ppGpp biosynthesis; ppGpp from GTP: step 1/2.</text>
</comment>
<dbReference type="Gene3D" id="3.30.460.10">
    <property type="entry name" value="Beta Polymerase, domain 2"/>
    <property type="match status" value="1"/>
</dbReference>
<dbReference type="SMART" id="SM00954">
    <property type="entry name" value="RelA_SpoT"/>
    <property type="match status" value="1"/>
</dbReference>
<keyword evidence="3" id="KW-0808">Transferase</keyword>
<keyword evidence="3" id="KW-0418">Kinase</keyword>
<proteinExistence type="predicted"/>
<dbReference type="Gene3D" id="1.10.287.860">
    <property type="entry name" value="Nucleotidyltransferase"/>
    <property type="match status" value="1"/>
</dbReference>
<dbReference type="GO" id="GO:0016301">
    <property type="term" value="F:kinase activity"/>
    <property type="evidence" value="ECO:0007669"/>
    <property type="project" value="UniProtKB-KW"/>
</dbReference>
<sequence>MNRLEVEGTKEGRYYQMALDQTRDILETCVRELSEECGRVVYEGISQRIKSGESIEEKLKRKGYKTDRETEFEKLNDIAGIRIICRFEDDIYRIRDKICEQKEWKILKQKDFVERPKKSGYRSLHLIIKIPVATEEGMREMKVEIQIRTIVMHLWAELEHEKCYKKGKRDRKDPTYRRLKVCAKVGRALDKEMILAREAGGGEESND</sequence>
<dbReference type="InterPro" id="IPR007685">
    <property type="entry name" value="RelA_SpoT"/>
</dbReference>
<dbReference type="PANTHER" id="PTHR47837">
    <property type="entry name" value="GTP PYROPHOSPHOKINASE YJBM"/>
    <property type="match status" value="1"/>
</dbReference>
<gene>
    <name evidence="3" type="ORF">KGMB01110_08630</name>
</gene>
<dbReference type="CDD" id="cd05399">
    <property type="entry name" value="NT_Rel-Spo_like"/>
    <property type="match status" value="1"/>
</dbReference>
<dbReference type="PANTHER" id="PTHR47837:SF1">
    <property type="entry name" value="GTP PYROPHOSPHOKINASE YJBM"/>
    <property type="match status" value="1"/>
</dbReference>
<evidence type="ECO:0000256" key="1">
    <source>
        <dbReference type="ARBA" id="ARBA00004976"/>
    </source>
</evidence>
<dbReference type="InterPro" id="IPR052366">
    <property type="entry name" value="GTP_Pyrophosphokinase"/>
</dbReference>
<dbReference type="Proteomes" id="UP000265643">
    <property type="component" value="Unassembled WGS sequence"/>
</dbReference>
<dbReference type="AlphaFoldDB" id="A0A391NZV7"/>
<organism evidence="3 4">
    <name type="scientific">Mediterraneibacter butyricigenes</name>
    <dbReference type="NCBI Taxonomy" id="2316025"/>
    <lineage>
        <taxon>Bacteria</taxon>
        <taxon>Bacillati</taxon>
        <taxon>Bacillota</taxon>
        <taxon>Clostridia</taxon>
        <taxon>Lachnospirales</taxon>
        <taxon>Lachnospiraceae</taxon>
        <taxon>Mediterraneibacter</taxon>
    </lineage>
</organism>
<feature type="domain" description="RelA/SpoT" evidence="2">
    <location>
        <begin position="47"/>
        <end position="170"/>
    </location>
</feature>
<dbReference type="InterPro" id="IPR043519">
    <property type="entry name" value="NT_sf"/>
</dbReference>